<dbReference type="Proteomes" id="UP000608579">
    <property type="component" value="Unassembled WGS sequence"/>
</dbReference>
<name>A0A833EBQ7_CALS0</name>
<organism evidence="1 2">
    <name type="scientific">Caldiarchaeum subterraneum</name>
    <dbReference type="NCBI Taxonomy" id="311458"/>
    <lineage>
        <taxon>Archaea</taxon>
        <taxon>Nitrososphaerota</taxon>
        <taxon>Candidatus Caldarchaeales</taxon>
        <taxon>Candidatus Caldarchaeaceae</taxon>
        <taxon>Candidatus Caldarchaeum</taxon>
    </lineage>
</organism>
<accession>A0A833EBQ7</accession>
<proteinExistence type="predicted"/>
<evidence type="ECO:0000313" key="2">
    <source>
        <dbReference type="Proteomes" id="UP000608579"/>
    </source>
</evidence>
<dbReference type="Gene3D" id="3.40.50.720">
    <property type="entry name" value="NAD(P)-binding Rossmann-like Domain"/>
    <property type="match status" value="1"/>
</dbReference>
<evidence type="ECO:0000313" key="1">
    <source>
        <dbReference type="EMBL" id="HIQ29075.1"/>
    </source>
</evidence>
<comment type="caution">
    <text evidence="1">The sequence shown here is derived from an EMBL/GenBank/DDBJ whole genome shotgun (WGS) entry which is preliminary data.</text>
</comment>
<sequence>MEKILKLFNSELKIINIGLEIFYRDLKQQRIKVIHVNWQPSPVTEKDLEDALRRLT</sequence>
<gene>
    <name evidence="1" type="ORF">EYH45_00760</name>
</gene>
<protein>
    <submittedName>
        <fullName evidence="1">FdrA domain protein</fullName>
    </submittedName>
</protein>
<reference evidence="1" key="1">
    <citation type="journal article" date="2020" name="ISME J.">
        <title>Gammaproteobacteria mediating utilization of methyl-, sulfur- and petroleum organic compounds in deep ocean hydrothermal plumes.</title>
        <authorList>
            <person name="Zhou Z."/>
            <person name="Liu Y."/>
            <person name="Pan J."/>
            <person name="Cron B.R."/>
            <person name="Toner B.M."/>
            <person name="Anantharaman K."/>
            <person name="Breier J.A."/>
            <person name="Dick G.J."/>
            <person name="Li M."/>
        </authorList>
    </citation>
    <scope>NUCLEOTIDE SEQUENCE</scope>
    <source>
        <strain evidence="1">SZUA-1515</strain>
    </source>
</reference>
<dbReference type="EMBL" id="DQVM01000013">
    <property type="protein sequence ID" value="HIQ29075.1"/>
    <property type="molecule type" value="Genomic_DNA"/>
</dbReference>
<dbReference type="AlphaFoldDB" id="A0A833EBQ7"/>